<evidence type="ECO:0000313" key="1">
    <source>
        <dbReference type="EMBL" id="EEO39836.2"/>
    </source>
</evidence>
<dbReference type="Proteomes" id="UP000004925">
    <property type="component" value="Unassembled WGS sequence"/>
</dbReference>
<reference evidence="1 2" key="1">
    <citation type="submission" date="2011-10" db="EMBL/GenBank/DDBJ databases">
        <title>The Genome Sequence of Fusobacterium sp. 4_1_13.</title>
        <authorList>
            <consortium name="The Broad Institute Genome Sequencing Platform"/>
            <person name="Earl A."/>
            <person name="Ward D."/>
            <person name="Feldgarden M."/>
            <person name="Gevers D."/>
            <person name="Strauss J."/>
            <person name="Ambrose C."/>
            <person name="Allen-Vercoe E."/>
            <person name="Young S.K."/>
            <person name="Zeng Q."/>
            <person name="Gargeya S."/>
            <person name="Fitzgerald M."/>
            <person name="Haas B."/>
            <person name="Abouelleil A."/>
            <person name="Alvarado L."/>
            <person name="Arachchi H.M."/>
            <person name="Berlin A."/>
            <person name="Brown A."/>
            <person name="Chapman S.B."/>
            <person name="Chen Z."/>
            <person name="Dunbar C."/>
            <person name="Freedman E."/>
            <person name="Gearin G."/>
            <person name="Goldberg J."/>
            <person name="Griggs A."/>
            <person name="Gujja S."/>
            <person name="Heiman D."/>
            <person name="Howarth C."/>
            <person name="Larson L."/>
            <person name="Lui A."/>
            <person name="MacDonald P.J."/>
            <person name="Montmayeur A."/>
            <person name="Murphy C."/>
            <person name="Neiman D."/>
            <person name="Pearson M."/>
            <person name="Priest M."/>
            <person name="Roberts A."/>
            <person name="Saif S."/>
            <person name="Shea T."/>
            <person name="Shenoy N."/>
            <person name="Sisk P."/>
            <person name="Stolte C."/>
            <person name="Sykes S."/>
            <person name="Wortman J."/>
            <person name="Nusbaum C."/>
            <person name="Birren B."/>
        </authorList>
    </citation>
    <scope>NUCLEOTIDE SEQUENCE [LARGE SCALE GENOMIC DNA]</scope>
    <source>
        <strain evidence="1 2">4_1_13</strain>
    </source>
</reference>
<organism evidence="1 2">
    <name type="scientific">Fusobacterium vincentii 4_1_13</name>
    <dbReference type="NCBI Taxonomy" id="469606"/>
    <lineage>
        <taxon>Bacteria</taxon>
        <taxon>Fusobacteriati</taxon>
        <taxon>Fusobacteriota</taxon>
        <taxon>Fusobacteriia</taxon>
        <taxon>Fusobacteriales</taxon>
        <taxon>Fusobacteriaceae</taxon>
        <taxon>Fusobacterium</taxon>
    </lineage>
</organism>
<dbReference type="AlphaFoldDB" id="A0A0M1VTT5"/>
<accession>A0A0M1VTT5</accession>
<evidence type="ECO:0000313" key="2">
    <source>
        <dbReference type="Proteomes" id="UP000004925"/>
    </source>
</evidence>
<name>A0A0M1VTT5_FUSVC</name>
<proteinExistence type="predicted"/>
<sequence length="52" mass="6030">MNGEMAQLCDIAIASKIALKTKNKISYTPSKYENKIQFLFTENYKAKNVNEW</sequence>
<protein>
    <submittedName>
        <fullName evidence="1">Uncharacterized protein</fullName>
    </submittedName>
</protein>
<dbReference type="EMBL" id="ACDE02000012">
    <property type="protein sequence ID" value="EEO39836.2"/>
    <property type="molecule type" value="Genomic_DNA"/>
</dbReference>
<gene>
    <name evidence="1" type="ORF">FSCG_00549</name>
</gene>
<comment type="caution">
    <text evidence="1">The sequence shown here is derived from an EMBL/GenBank/DDBJ whole genome shotgun (WGS) entry which is preliminary data.</text>
</comment>